<organism evidence="1 2">
    <name type="scientific">Pangasius djambal</name>
    <dbReference type="NCBI Taxonomy" id="1691987"/>
    <lineage>
        <taxon>Eukaryota</taxon>
        <taxon>Metazoa</taxon>
        <taxon>Chordata</taxon>
        <taxon>Craniata</taxon>
        <taxon>Vertebrata</taxon>
        <taxon>Euteleostomi</taxon>
        <taxon>Actinopterygii</taxon>
        <taxon>Neopterygii</taxon>
        <taxon>Teleostei</taxon>
        <taxon>Ostariophysi</taxon>
        <taxon>Siluriformes</taxon>
        <taxon>Pangasiidae</taxon>
        <taxon>Pangasius</taxon>
    </lineage>
</organism>
<keyword evidence="2" id="KW-1185">Reference proteome</keyword>
<accession>A0ACC5ZC84</accession>
<feature type="non-terminal residue" evidence="1">
    <location>
        <position position="105"/>
    </location>
</feature>
<gene>
    <name evidence="1" type="ORF">PDJAM_G00130260</name>
</gene>
<dbReference type="Proteomes" id="UP000830395">
    <property type="component" value="Chromosome 22"/>
</dbReference>
<evidence type="ECO:0000313" key="1">
    <source>
        <dbReference type="EMBL" id="MCJ8745442.1"/>
    </source>
</evidence>
<evidence type="ECO:0000313" key="2">
    <source>
        <dbReference type="Proteomes" id="UP000830395"/>
    </source>
</evidence>
<dbReference type="EMBL" id="CM040996">
    <property type="protein sequence ID" value="MCJ8745442.1"/>
    <property type="molecule type" value="Genomic_DNA"/>
</dbReference>
<protein>
    <submittedName>
        <fullName evidence="1">Uncharacterized protein</fullName>
    </submittedName>
</protein>
<comment type="caution">
    <text evidence="1">The sequence shown here is derived from an EMBL/GenBank/DDBJ whole genome shotgun (WGS) entry which is preliminary data.</text>
</comment>
<reference evidence="1" key="1">
    <citation type="submission" date="2020-02" db="EMBL/GenBank/DDBJ databases">
        <title>Genome sequencing of the panga catfish, Pangasius djambal.</title>
        <authorList>
            <person name="Wen M."/>
            <person name="Zahm M."/>
            <person name="Roques C."/>
            <person name="Cabau C."/>
            <person name="Klopp C."/>
            <person name="Donnadieu C."/>
            <person name="Jouanno E."/>
            <person name="Avarre J.-C."/>
            <person name="Campet M."/>
            <person name="Ha T."/>
            <person name="Dugue R."/>
            <person name="Lampietro C."/>
            <person name="Louis A."/>
            <person name="Herpin A."/>
            <person name="Echchiki A."/>
            <person name="Berthelot C."/>
            <person name="Parey E."/>
            <person name="Roest-Crollius H."/>
            <person name="Braasch I."/>
            <person name="Postlethwait J.H."/>
            <person name="Bobe J."/>
            <person name="Montfort J."/>
            <person name="Bouchez O."/>
            <person name="Begum T."/>
            <person name="Schartl M."/>
            <person name="Gustiano R."/>
            <person name="Guiguen Y."/>
        </authorList>
    </citation>
    <scope>NUCLEOTIDE SEQUENCE</scope>
    <source>
        <strain evidence="1">Pdj_M5554</strain>
    </source>
</reference>
<name>A0ACC5ZC84_9TELE</name>
<sequence length="105" mass="12347">MADKEQIKKTAAMVGAAWNSALYQRIIKENVRTSVHELNLKRKWVMQQDNNPKHTSCSSKEWIKKNEVNVLEWPSQRPELNSIEMLWKDPKQAVHVWKPTNIPEL</sequence>
<proteinExistence type="predicted"/>